<feature type="non-terminal residue" evidence="1">
    <location>
        <position position="1"/>
    </location>
</feature>
<evidence type="ECO:0000313" key="1">
    <source>
        <dbReference type="EMBL" id="GAG71655.1"/>
    </source>
</evidence>
<sequence length="92" mass="11220">NKITSAIHAILRPIKMMDQYKARMDLVARGLLKSEDIAKLTSLKEKSHYDILRERFFFQYITNWFYEIYETEKLKNENKNNVNKYERNDKKQ</sequence>
<reference evidence="1" key="1">
    <citation type="journal article" date="2014" name="Front. Microbiol.">
        <title>High frequency of phylogenetically diverse reductive dehalogenase-homologous genes in deep subseafloor sedimentary metagenomes.</title>
        <authorList>
            <person name="Kawai M."/>
            <person name="Futagami T."/>
            <person name="Toyoda A."/>
            <person name="Takaki Y."/>
            <person name="Nishi S."/>
            <person name="Hori S."/>
            <person name="Arai W."/>
            <person name="Tsubouchi T."/>
            <person name="Morono Y."/>
            <person name="Uchiyama I."/>
            <person name="Ito T."/>
            <person name="Fujiyama A."/>
            <person name="Inagaki F."/>
            <person name="Takami H."/>
        </authorList>
    </citation>
    <scope>NUCLEOTIDE SEQUENCE</scope>
    <source>
        <strain evidence="1">Expedition CK06-06</strain>
    </source>
</reference>
<comment type="caution">
    <text evidence="1">The sequence shown here is derived from an EMBL/GenBank/DDBJ whole genome shotgun (WGS) entry which is preliminary data.</text>
</comment>
<dbReference type="AlphaFoldDB" id="X0ZPI0"/>
<proteinExistence type="predicted"/>
<accession>X0ZPI0</accession>
<dbReference type="EMBL" id="BART01004512">
    <property type="protein sequence ID" value="GAG71655.1"/>
    <property type="molecule type" value="Genomic_DNA"/>
</dbReference>
<protein>
    <submittedName>
        <fullName evidence="1">Uncharacterized protein</fullName>
    </submittedName>
</protein>
<organism evidence="1">
    <name type="scientific">marine sediment metagenome</name>
    <dbReference type="NCBI Taxonomy" id="412755"/>
    <lineage>
        <taxon>unclassified sequences</taxon>
        <taxon>metagenomes</taxon>
        <taxon>ecological metagenomes</taxon>
    </lineage>
</organism>
<gene>
    <name evidence="1" type="ORF">S01H4_11265</name>
</gene>
<name>X0ZPI0_9ZZZZ</name>